<organism evidence="3 4">
    <name type="scientific">Mucor circinelloides f. circinelloides (strain 1006PhL)</name>
    <name type="common">Mucormycosis agent</name>
    <name type="synonym">Calyptromyces circinelloides</name>
    <dbReference type="NCBI Taxonomy" id="1220926"/>
    <lineage>
        <taxon>Eukaryota</taxon>
        <taxon>Fungi</taxon>
        <taxon>Fungi incertae sedis</taxon>
        <taxon>Mucoromycota</taxon>
        <taxon>Mucoromycotina</taxon>
        <taxon>Mucoromycetes</taxon>
        <taxon>Mucorales</taxon>
        <taxon>Mucorineae</taxon>
        <taxon>Mucoraceae</taxon>
        <taxon>Mucor</taxon>
    </lineage>
</organism>
<dbReference type="OrthoDB" id="5804279at2759"/>
<dbReference type="EMBL" id="KE123896">
    <property type="protein sequence ID" value="EPB92947.1"/>
    <property type="molecule type" value="Genomic_DNA"/>
</dbReference>
<evidence type="ECO:0000259" key="2">
    <source>
        <dbReference type="Pfam" id="PF05303"/>
    </source>
</evidence>
<gene>
    <name evidence="3" type="ORF">HMPREF1544_00021</name>
</gene>
<dbReference type="Proteomes" id="UP000014254">
    <property type="component" value="Unassembled WGS sequence"/>
</dbReference>
<proteinExistence type="predicted"/>
<dbReference type="InterPro" id="IPR023231">
    <property type="entry name" value="GSKIP_dom_sf"/>
</dbReference>
<accession>S2JWY5</accession>
<dbReference type="eggNOG" id="ENOG502T2MA">
    <property type="taxonomic scope" value="Eukaryota"/>
</dbReference>
<dbReference type="InterPro" id="IPR007967">
    <property type="entry name" value="GSKIP_dom"/>
</dbReference>
<dbReference type="SUPFAM" id="SSF103107">
    <property type="entry name" value="Hypothetical protein c14orf129, hspc210"/>
    <property type="match status" value="1"/>
</dbReference>
<dbReference type="Gene3D" id="3.30.2280.10">
    <property type="entry name" value="Hypothetical protein (hspc210)"/>
    <property type="match status" value="1"/>
</dbReference>
<evidence type="ECO:0000313" key="4">
    <source>
        <dbReference type="Proteomes" id="UP000014254"/>
    </source>
</evidence>
<evidence type="ECO:0000313" key="3">
    <source>
        <dbReference type="EMBL" id="EPB92947.1"/>
    </source>
</evidence>
<dbReference type="OMA" id="VMIVIEV"/>
<name>S2JWY5_MUCC1</name>
<evidence type="ECO:0000256" key="1">
    <source>
        <dbReference type="SAM" id="MobiDB-lite"/>
    </source>
</evidence>
<feature type="region of interest" description="Disordered" evidence="1">
    <location>
        <begin position="146"/>
        <end position="189"/>
    </location>
</feature>
<protein>
    <recommendedName>
        <fullName evidence="2">GSKIP domain-containing protein</fullName>
    </recommendedName>
</protein>
<dbReference type="VEuPathDB" id="FungiDB:HMPREF1544_00021"/>
<dbReference type="Pfam" id="PF05303">
    <property type="entry name" value="GSKIP_dom"/>
    <property type="match status" value="1"/>
</dbReference>
<dbReference type="InParanoid" id="S2JWY5"/>
<dbReference type="AlphaFoldDB" id="S2JWY5"/>
<reference evidence="4" key="1">
    <citation type="submission" date="2013-05" db="EMBL/GenBank/DDBJ databases">
        <title>The Genome sequence of Mucor circinelloides f. circinelloides 1006PhL.</title>
        <authorList>
            <consortium name="The Broad Institute Genomics Platform"/>
            <person name="Cuomo C."/>
            <person name="Earl A."/>
            <person name="Findley K."/>
            <person name="Lee S.C."/>
            <person name="Walker B."/>
            <person name="Young S."/>
            <person name="Zeng Q."/>
            <person name="Gargeya S."/>
            <person name="Fitzgerald M."/>
            <person name="Haas B."/>
            <person name="Abouelleil A."/>
            <person name="Allen A.W."/>
            <person name="Alvarado L."/>
            <person name="Arachchi H.M."/>
            <person name="Berlin A.M."/>
            <person name="Chapman S.B."/>
            <person name="Gainer-Dewar J."/>
            <person name="Goldberg J."/>
            <person name="Griggs A."/>
            <person name="Gujja S."/>
            <person name="Hansen M."/>
            <person name="Howarth C."/>
            <person name="Imamovic A."/>
            <person name="Ireland A."/>
            <person name="Larimer J."/>
            <person name="McCowan C."/>
            <person name="Murphy C."/>
            <person name="Pearson M."/>
            <person name="Poon T.W."/>
            <person name="Priest M."/>
            <person name="Roberts A."/>
            <person name="Saif S."/>
            <person name="Shea T."/>
            <person name="Sisk P."/>
            <person name="Sykes S."/>
            <person name="Wortman J."/>
            <person name="Nusbaum C."/>
            <person name="Birren B."/>
        </authorList>
    </citation>
    <scope>NUCLEOTIDE SEQUENCE [LARGE SCALE GENOMIC DNA]</scope>
    <source>
        <strain evidence="4">1006PhL</strain>
    </source>
</reference>
<feature type="compositionally biased region" description="Low complexity" evidence="1">
    <location>
        <begin position="160"/>
        <end position="189"/>
    </location>
</feature>
<keyword evidence="4" id="KW-1185">Reference proteome</keyword>
<feature type="domain" description="GSKIP" evidence="2">
    <location>
        <begin position="34"/>
        <end position="116"/>
    </location>
</feature>
<sequence length="200" mass="22114">MRLGSLSAELDAITREFDYGIVPGSATVFVKDEVNGIGRLDLTLLEGVMIVLEVTDEGYKVTSCSPLCNVDPALSTAHTVQAHLEAPFESMENLLMTISPMFRDRFQQELYSKLQSVQQQQQQQQQTSQPNMIHMDQAPLSLEHPAPLQPIFTNQPIHHPTATNTSTTTTSAPNSDASNNNNTANANDLNTFDELNNWIN</sequence>